<protein>
    <recommendedName>
        <fullName evidence="3">Phage protein</fullName>
    </recommendedName>
</protein>
<dbReference type="Pfam" id="PF24454">
    <property type="entry name" value="DUF7570"/>
    <property type="match status" value="1"/>
</dbReference>
<reference evidence="1" key="1">
    <citation type="submission" date="2018-03" db="EMBL/GenBank/DDBJ databases">
        <title>Phage therapy in agriculture - a green tech approach to combat plant pathogenic bacteria.</title>
        <authorList>
            <person name="Carstens A.B."/>
            <person name="Djurhuus A.M."/>
            <person name="Hansen L.H."/>
        </authorList>
    </citation>
    <scope>NUCLEOTIDE SEQUENCE [LARGE SCALE GENOMIC DNA]</scope>
</reference>
<dbReference type="GeneID" id="65112640"/>
<sequence>MSNKHEENTMTQAIKNALNSFAYSKVEAIIESGKFVTPEILDQWENELHGTMKENDQKIGKARIRELVVAYILSEFDVEAFGVQSAAWKAGEISDSTIRKMKNQRKKKFVDLKIVKAAK</sequence>
<evidence type="ECO:0008006" key="3">
    <source>
        <dbReference type="Google" id="ProtNLM"/>
    </source>
</evidence>
<dbReference type="InterPro" id="IPR016409">
    <property type="entry name" value="Phage_T4_Gp55.2"/>
</dbReference>
<evidence type="ECO:0000313" key="1">
    <source>
        <dbReference type="EMBL" id="AWD90498.1"/>
    </source>
</evidence>
<name>A0A2S1GM81_9CAUD</name>
<dbReference type="RefSeq" id="YP_010095006.1">
    <property type="nucleotide sequence ID" value="NC_055743.1"/>
</dbReference>
<dbReference type="Proteomes" id="UP000246316">
    <property type="component" value="Segment"/>
</dbReference>
<dbReference type="KEGG" id="vg:65112640"/>
<proteinExistence type="predicted"/>
<keyword evidence="2" id="KW-1185">Reference proteome</keyword>
<dbReference type="EMBL" id="MH059636">
    <property type="protein sequence ID" value="AWD90498.1"/>
    <property type="molecule type" value="Genomic_DNA"/>
</dbReference>
<organism evidence="1 2">
    <name type="scientific">Erwinia phage Cronus</name>
    <dbReference type="NCBI Taxonomy" id="2163633"/>
    <lineage>
        <taxon>Viruses</taxon>
        <taxon>Duplodnaviria</taxon>
        <taxon>Heunggongvirae</taxon>
        <taxon>Uroviricota</taxon>
        <taxon>Caudoviricetes</taxon>
        <taxon>Pantevenvirales</taxon>
        <taxon>Straboviridae</taxon>
        <taxon>Tevenvirinae</taxon>
        <taxon>Risoevirus</taxon>
        <taxon>Risoevirus cronus</taxon>
        <taxon>Roskildevirus cronus</taxon>
    </lineage>
</organism>
<evidence type="ECO:0000313" key="2">
    <source>
        <dbReference type="Proteomes" id="UP000246316"/>
    </source>
</evidence>
<dbReference type="PIRSF" id="PIRSF004270">
    <property type="entry name" value="UCP004270"/>
    <property type="match status" value="1"/>
</dbReference>
<accession>A0A2S1GM81</accession>
<dbReference type="InterPro" id="IPR055992">
    <property type="entry name" value="DUF7570"/>
</dbReference>